<dbReference type="RefSeq" id="WP_099511574.1">
    <property type="nucleotide sequence ID" value="NZ_CCYO01000024.1"/>
</dbReference>
<proteinExistence type="predicted"/>
<reference evidence="2" key="1">
    <citation type="journal article" date="2015" name="Genome Announc.">
        <title>Complete Genome Sequence of Yersinia ruckeri Strain CSF007-82, Etiologic Agent of Red Mouth Disease in Salmonid Fish.</title>
        <authorList>
            <person name="Nelson M.C."/>
            <person name="LaPatra S.E."/>
            <person name="Welch T.J."/>
            <person name="Graf J."/>
        </authorList>
    </citation>
    <scope>NUCLEOTIDE SEQUENCE</scope>
    <source>
        <strain evidence="2">CSF007-82</strain>
    </source>
</reference>
<evidence type="ECO:0000313" key="3">
    <source>
        <dbReference type="EMBL" id="SUP98923.1"/>
    </source>
</evidence>
<dbReference type="Proteomes" id="UP000255169">
    <property type="component" value="Unassembled WGS sequence"/>
</dbReference>
<dbReference type="Pfam" id="PF09584">
    <property type="entry name" value="Phageshock_PspD"/>
    <property type="match status" value="1"/>
</dbReference>
<keyword evidence="1" id="KW-1133">Transmembrane helix</keyword>
<dbReference type="NCBIfam" id="TIGR02979">
    <property type="entry name" value="phageshock_pspD"/>
    <property type="match status" value="1"/>
</dbReference>
<dbReference type="OrthoDB" id="6540431at2"/>
<accession>A0A0A8VCY2</accession>
<dbReference type="EMBL" id="LN681231">
    <property type="protein sequence ID" value="CEK27617.1"/>
    <property type="molecule type" value="Genomic_DNA"/>
</dbReference>
<keyword evidence="4" id="KW-1185">Reference proteome</keyword>
<evidence type="ECO:0000313" key="2">
    <source>
        <dbReference type="EMBL" id="CEK27617.1"/>
    </source>
</evidence>
<keyword evidence="1" id="KW-0472">Membrane</keyword>
<protein>
    <submittedName>
        <fullName evidence="3">Peripheral inner membrane phage-shock protein</fullName>
    </submittedName>
    <submittedName>
        <fullName evidence="2">Phage shock protein D</fullName>
    </submittedName>
</protein>
<feature type="transmembrane region" description="Helical" evidence="1">
    <location>
        <begin position="49"/>
        <end position="71"/>
    </location>
</feature>
<reference evidence="3 4" key="2">
    <citation type="submission" date="2018-06" db="EMBL/GenBank/DDBJ databases">
        <authorList>
            <consortium name="Pathogen Informatics"/>
            <person name="Doyle S."/>
        </authorList>
    </citation>
    <scope>NUCLEOTIDE SEQUENCE [LARGE SCALE GENOMIC DNA]</scope>
    <source>
        <strain evidence="3 4">NCTC10476</strain>
    </source>
</reference>
<evidence type="ECO:0000313" key="4">
    <source>
        <dbReference type="Proteomes" id="UP000255169"/>
    </source>
</evidence>
<keyword evidence="1" id="KW-0812">Transmembrane</keyword>
<organism evidence="2">
    <name type="scientific">Yersinia ruckeri</name>
    <dbReference type="NCBI Taxonomy" id="29486"/>
    <lineage>
        <taxon>Bacteria</taxon>
        <taxon>Pseudomonadati</taxon>
        <taxon>Pseudomonadota</taxon>
        <taxon>Gammaproteobacteria</taxon>
        <taxon>Enterobacterales</taxon>
        <taxon>Yersiniaceae</taxon>
        <taxon>Yersinia</taxon>
    </lineage>
</organism>
<dbReference type="NCBIfam" id="NF007795">
    <property type="entry name" value="PRK10497.1"/>
    <property type="match status" value="1"/>
</dbReference>
<dbReference type="AlphaFoldDB" id="A0A0A8VCY2"/>
<gene>
    <name evidence="2" type="ORF">CSF007_9320</name>
    <name evidence="3" type="ORF">NCTC10476_00284</name>
</gene>
<dbReference type="STRING" id="29486.UGYR_02075"/>
<feature type="transmembrane region" description="Helical" evidence="1">
    <location>
        <begin position="12"/>
        <end position="37"/>
    </location>
</feature>
<sequence>MMKKNIAAHRSGTLFSTLIKVIITSALNYGSAGVISWLLRSVSRKPLRWVLAILLEPLLRRGFGVVFGRFAKEKHETTAK</sequence>
<name>A0A0A8VCY2_YERRU</name>
<dbReference type="InterPro" id="IPR014321">
    <property type="entry name" value="Phageshock_PspD"/>
</dbReference>
<dbReference type="GeneID" id="66879551"/>
<evidence type="ECO:0000256" key="1">
    <source>
        <dbReference type="SAM" id="Phobius"/>
    </source>
</evidence>
<dbReference type="EMBL" id="UHJG01000001">
    <property type="protein sequence ID" value="SUP98923.1"/>
    <property type="molecule type" value="Genomic_DNA"/>
</dbReference>